<name>A0A344THY5_9BACT</name>
<organism evidence="1 2">
    <name type="scientific">Runella rosea</name>
    <dbReference type="NCBI Taxonomy" id="2259595"/>
    <lineage>
        <taxon>Bacteria</taxon>
        <taxon>Pseudomonadati</taxon>
        <taxon>Bacteroidota</taxon>
        <taxon>Cytophagia</taxon>
        <taxon>Cytophagales</taxon>
        <taxon>Spirosomataceae</taxon>
        <taxon>Runella</taxon>
    </lineage>
</organism>
<keyword evidence="2" id="KW-1185">Reference proteome</keyword>
<evidence type="ECO:0000313" key="2">
    <source>
        <dbReference type="Proteomes" id="UP000251993"/>
    </source>
</evidence>
<dbReference type="KEGG" id="run:DR864_11125"/>
<dbReference type="RefSeq" id="WP_114067040.1">
    <property type="nucleotide sequence ID" value="NZ_CP030850.1"/>
</dbReference>
<gene>
    <name evidence="1" type="ORF">DR864_11125</name>
</gene>
<dbReference type="EMBL" id="CP030850">
    <property type="protein sequence ID" value="AXE18256.1"/>
    <property type="molecule type" value="Genomic_DNA"/>
</dbReference>
<evidence type="ECO:0000313" key="1">
    <source>
        <dbReference type="EMBL" id="AXE18256.1"/>
    </source>
</evidence>
<accession>A0A344THY5</accession>
<reference evidence="1 2" key="1">
    <citation type="submission" date="2018-07" db="EMBL/GenBank/DDBJ databases">
        <title>Genome sequencing of Runella.</title>
        <authorList>
            <person name="Baek M.-G."/>
            <person name="Yi H."/>
        </authorList>
    </citation>
    <scope>NUCLEOTIDE SEQUENCE [LARGE SCALE GENOMIC DNA]</scope>
    <source>
        <strain evidence="1 2">HYN0085</strain>
    </source>
</reference>
<dbReference type="Proteomes" id="UP000251993">
    <property type="component" value="Chromosome"/>
</dbReference>
<protein>
    <submittedName>
        <fullName evidence="1">Uncharacterized protein</fullName>
    </submittedName>
</protein>
<proteinExistence type="predicted"/>
<dbReference type="AlphaFoldDB" id="A0A344THY5"/>
<dbReference type="OrthoDB" id="894042at2"/>
<sequence length="126" mass="14622">MLISRFLLIIYLFSATELNQLLKLPVLVMHFQEHQQKCPSISFFQFLHHHYAINHADDGDTDRDNKLPFQSHDNCSSFQAPLYFFLSFTPLSPSITIIKEGNPSYYTSAHILAAHLSTIWQPPRFI</sequence>